<dbReference type="RefSeq" id="WP_045548304.1">
    <property type="nucleotide sequence ID" value="NZ_JZDQ02000014.1"/>
</dbReference>
<sequence>MTTTLQHELVYDARMGEVSAMLADPGFRERVADAQGALRRRVTIGGAPREVRIDRVQSTVGVPSFAKRIVSGDLTVHQNEVWSSDTVAVVDITVPGGLATLRGNISLSESDGRTIESVRLNIKVPVPLVGAKLEEYVEQLMLKAFDLEQAVGAAYLSR</sequence>
<comment type="caution">
    <text evidence="1">The sequence shown here is derived from an EMBL/GenBank/DDBJ whole genome shotgun (WGS) entry which is preliminary data.</text>
</comment>
<keyword evidence="2" id="KW-1185">Reference proteome</keyword>
<proteinExistence type="predicted"/>
<dbReference type="Pfam" id="PF10698">
    <property type="entry name" value="DUF2505"/>
    <property type="match status" value="1"/>
</dbReference>
<evidence type="ECO:0000313" key="2">
    <source>
        <dbReference type="Proteomes" id="UP000033772"/>
    </source>
</evidence>
<reference evidence="1" key="1">
    <citation type="submission" date="2016-10" db="EMBL/GenBank/DDBJ databases">
        <title>Draft Genome Sequence of Nocardioides luteus Strain BAFB, an Alkane-Degrading Bacterium Isolated from JP-7 Polluted Soil.</title>
        <authorList>
            <person name="Brown L."/>
            <person name="Ruiz O.N."/>
            <person name="Gunasekera T."/>
        </authorList>
    </citation>
    <scope>NUCLEOTIDE SEQUENCE [LARGE SCALE GENOMIC DNA]</scope>
    <source>
        <strain evidence="1">BAFB</strain>
    </source>
</reference>
<evidence type="ECO:0008006" key="3">
    <source>
        <dbReference type="Google" id="ProtNLM"/>
    </source>
</evidence>
<name>A0A1J4N7K6_9ACTN</name>
<dbReference type="InterPro" id="IPR019639">
    <property type="entry name" value="DUF2505"/>
</dbReference>
<dbReference type="STRING" id="1844.UG56_011730"/>
<dbReference type="AlphaFoldDB" id="A0A1J4N7K6"/>
<accession>A0A1J4N7K6</accession>
<evidence type="ECO:0000313" key="1">
    <source>
        <dbReference type="EMBL" id="OIJ26632.1"/>
    </source>
</evidence>
<dbReference type="EMBL" id="JZDQ02000014">
    <property type="protein sequence ID" value="OIJ26632.1"/>
    <property type="molecule type" value="Genomic_DNA"/>
</dbReference>
<organism evidence="1 2">
    <name type="scientific">Nocardioides luteus</name>
    <dbReference type="NCBI Taxonomy" id="1844"/>
    <lineage>
        <taxon>Bacteria</taxon>
        <taxon>Bacillati</taxon>
        <taxon>Actinomycetota</taxon>
        <taxon>Actinomycetes</taxon>
        <taxon>Propionibacteriales</taxon>
        <taxon>Nocardioidaceae</taxon>
        <taxon>Nocardioides</taxon>
    </lineage>
</organism>
<protein>
    <recommendedName>
        <fullName evidence="3">DUF2505 domain-containing protein</fullName>
    </recommendedName>
</protein>
<dbReference type="OrthoDB" id="3266819at2"/>
<gene>
    <name evidence="1" type="ORF">UG56_011730</name>
</gene>
<dbReference type="Proteomes" id="UP000033772">
    <property type="component" value="Unassembled WGS sequence"/>
</dbReference>